<organism evidence="1 2">
    <name type="scientific">Paenibacillus xylanexedens</name>
    <dbReference type="NCBI Taxonomy" id="528191"/>
    <lineage>
        <taxon>Bacteria</taxon>
        <taxon>Bacillati</taxon>
        <taxon>Bacillota</taxon>
        <taxon>Bacilli</taxon>
        <taxon>Bacillales</taxon>
        <taxon>Paenibacillaceae</taxon>
        <taxon>Paenibacillus</taxon>
    </lineage>
</organism>
<reference evidence="1 2" key="1">
    <citation type="submission" date="2021-03" db="EMBL/GenBank/DDBJ databases">
        <title>Genomic Encyclopedia of Type Strains, Phase IV (KMG-IV): sequencing the most valuable type-strain genomes for metagenomic binning, comparative biology and taxonomic classification.</title>
        <authorList>
            <person name="Goeker M."/>
        </authorList>
    </citation>
    <scope>NUCLEOTIDE SEQUENCE [LARGE SCALE GENOMIC DNA]</scope>
    <source>
        <strain evidence="1 2">DSM 21292</strain>
    </source>
</reference>
<dbReference type="Proteomes" id="UP000810207">
    <property type="component" value="Unassembled WGS sequence"/>
</dbReference>
<dbReference type="RefSeq" id="WP_211080960.1">
    <property type="nucleotide sequence ID" value="NZ_CBCSLC010000013.1"/>
</dbReference>
<protein>
    <submittedName>
        <fullName evidence="1">Uncharacterized protein</fullName>
    </submittedName>
</protein>
<accession>A0ABS4RMZ7</accession>
<sequence>MGIQDVAPAFRNPPTFQDFGGVNAYLKDNINKIARSLQDIDFMINGTLDVNNIRAEGIEARNIKAESITTEKLQAGSITTEKIQAGAVVADKIDVGELSAISANLGHIVAGLIESVEIFGSYIATRRNAFPRCEMSATGNVFAAYTDSNNFIAVNPNYAGVPSLDFKLNGADRLKINVSSGVPEITSLGSMDVMSNGGDIRMSPTGSVTFDSWDKLYSIGIGRTLGDELREIFDRIEALEEGS</sequence>
<comment type="caution">
    <text evidence="1">The sequence shown here is derived from an EMBL/GenBank/DDBJ whole genome shotgun (WGS) entry which is preliminary data.</text>
</comment>
<evidence type="ECO:0000313" key="1">
    <source>
        <dbReference type="EMBL" id="MBP2243791.1"/>
    </source>
</evidence>
<name>A0ABS4RMZ7_PAEXY</name>
<dbReference type="EMBL" id="JAGIKV010000001">
    <property type="protein sequence ID" value="MBP2243791.1"/>
    <property type="molecule type" value="Genomic_DNA"/>
</dbReference>
<gene>
    <name evidence="1" type="ORF">J2Z28_000396</name>
</gene>
<evidence type="ECO:0000313" key="2">
    <source>
        <dbReference type="Proteomes" id="UP000810207"/>
    </source>
</evidence>
<keyword evidence="2" id="KW-1185">Reference proteome</keyword>
<proteinExistence type="predicted"/>